<dbReference type="AlphaFoldDB" id="A0A427A498"/>
<dbReference type="Proteomes" id="UP000287651">
    <property type="component" value="Unassembled WGS sequence"/>
</dbReference>
<name>A0A427A498_ENSVE</name>
<accession>A0A427A498</accession>
<evidence type="ECO:0000313" key="2">
    <source>
        <dbReference type="Proteomes" id="UP000287651"/>
    </source>
</evidence>
<reference evidence="1 2" key="1">
    <citation type="journal article" date="2014" name="Agronomy (Basel)">
        <title>A Draft Genome Sequence for Ensete ventricosum, the Drought-Tolerant Tree Against Hunger.</title>
        <authorList>
            <person name="Harrison J."/>
            <person name="Moore K.A."/>
            <person name="Paszkiewicz K."/>
            <person name="Jones T."/>
            <person name="Grant M."/>
            <person name="Ambacheew D."/>
            <person name="Muzemil S."/>
            <person name="Studholme D.J."/>
        </authorList>
    </citation>
    <scope>NUCLEOTIDE SEQUENCE [LARGE SCALE GENOMIC DNA]</scope>
</reference>
<evidence type="ECO:0000313" key="1">
    <source>
        <dbReference type="EMBL" id="RRT71036.1"/>
    </source>
</evidence>
<dbReference type="EMBL" id="AMZH03003824">
    <property type="protein sequence ID" value="RRT71036.1"/>
    <property type="molecule type" value="Genomic_DNA"/>
</dbReference>
<sequence length="53" mass="6299">MGWSSFWKPLDCGFMEPMFPSCHNYCYMGNTWSRQHNLLFCKGFVEGTCNFVY</sequence>
<comment type="caution">
    <text evidence="1">The sequence shown here is derived from an EMBL/GenBank/DDBJ whole genome shotgun (WGS) entry which is preliminary data.</text>
</comment>
<proteinExistence type="predicted"/>
<gene>
    <name evidence="1" type="ORF">B296_00024739</name>
</gene>
<protein>
    <submittedName>
        <fullName evidence="1">Uncharacterized protein</fullName>
    </submittedName>
</protein>
<organism evidence="1 2">
    <name type="scientific">Ensete ventricosum</name>
    <name type="common">Abyssinian banana</name>
    <name type="synonym">Musa ensete</name>
    <dbReference type="NCBI Taxonomy" id="4639"/>
    <lineage>
        <taxon>Eukaryota</taxon>
        <taxon>Viridiplantae</taxon>
        <taxon>Streptophyta</taxon>
        <taxon>Embryophyta</taxon>
        <taxon>Tracheophyta</taxon>
        <taxon>Spermatophyta</taxon>
        <taxon>Magnoliopsida</taxon>
        <taxon>Liliopsida</taxon>
        <taxon>Zingiberales</taxon>
        <taxon>Musaceae</taxon>
        <taxon>Ensete</taxon>
    </lineage>
</organism>